<proteinExistence type="predicted"/>
<keyword evidence="2" id="KW-1185">Reference proteome</keyword>
<accession>A0A284VJ22</accession>
<gene>
    <name evidence="1" type="ORF">MNV_110003</name>
</gene>
<evidence type="ECO:0000313" key="2">
    <source>
        <dbReference type="Proteomes" id="UP000218615"/>
    </source>
</evidence>
<sequence>MYMKIWGLERLKEMGLPYPPYQVISINEDNPENIERYILEKIRLVNVPNIKNDRIGVTIRVSLSEDPDRGGHGGLHVTEEEEILKEVLKKHEQYKPKEKIILQHTVDAKCSGATRKENGKITIETIPGDAPPLLEGKTSNFESWNYYLNENKWLKDRSYMLNEKEIQVLIKIERESLLEPVINFTNDVYLEWSISKKGQIFYYEYLEFSDAKINIL</sequence>
<reference evidence="2" key="1">
    <citation type="submission" date="2017-06" db="EMBL/GenBank/DDBJ databases">
        <authorList>
            <person name="Cremers G."/>
        </authorList>
    </citation>
    <scope>NUCLEOTIDE SEQUENCE [LARGE SCALE GENOMIC DNA]</scope>
</reference>
<evidence type="ECO:0000313" key="1">
    <source>
        <dbReference type="EMBL" id="SNQ59187.1"/>
    </source>
</evidence>
<dbReference type="EMBL" id="FZMP01000013">
    <property type="protein sequence ID" value="SNQ59187.1"/>
    <property type="molecule type" value="Genomic_DNA"/>
</dbReference>
<dbReference type="RefSeq" id="WP_096203599.1">
    <property type="nucleotide sequence ID" value="NZ_FZMP01000013.1"/>
</dbReference>
<protein>
    <submittedName>
        <fullName evidence="1">Uncharacterized protein</fullName>
    </submittedName>
</protein>
<organism evidence="1 2">
    <name type="scientific">Candidatus Methanoperedens nitratireducens</name>
    <dbReference type="NCBI Taxonomy" id="1392998"/>
    <lineage>
        <taxon>Archaea</taxon>
        <taxon>Methanobacteriati</taxon>
        <taxon>Methanobacteriota</taxon>
        <taxon>Stenosarchaea group</taxon>
        <taxon>Methanomicrobia</taxon>
        <taxon>Methanosarcinales</taxon>
        <taxon>ANME-2 cluster</taxon>
        <taxon>Candidatus Methanoperedentaceae</taxon>
        <taxon>Candidatus Methanoperedens</taxon>
    </lineage>
</organism>
<name>A0A284VJ22_9EURY</name>
<dbReference type="AlphaFoldDB" id="A0A284VJ22"/>
<dbReference type="Proteomes" id="UP000218615">
    <property type="component" value="Unassembled WGS sequence"/>
</dbReference>